<proteinExistence type="predicted"/>
<organism evidence="2">
    <name type="scientific">Perkinsus marinus (strain ATCC 50983 / TXsc)</name>
    <dbReference type="NCBI Taxonomy" id="423536"/>
    <lineage>
        <taxon>Eukaryota</taxon>
        <taxon>Sar</taxon>
        <taxon>Alveolata</taxon>
        <taxon>Perkinsozoa</taxon>
        <taxon>Perkinsea</taxon>
        <taxon>Perkinsida</taxon>
        <taxon>Perkinsidae</taxon>
        <taxon>Perkinsus</taxon>
    </lineage>
</organism>
<gene>
    <name evidence="1" type="ORF">Pmar_PMAR027064</name>
</gene>
<dbReference type="AlphaFoldDB" id="C5LFK1"/>
<reference evidence="1 2" key="1">
    <citation type="submission" date="2008-07" db="EMBL/GenBank/DDBJ databases">
        <authorList>
            <person name="El-Sayed N."/>
            <person name="Caler E."/>
            <person name="Inman J."/>
            <person name="Amedeo P."/>
            <person name="Hass B."/>
            <person name="Wortman J."/>
        </authorList>
    </citation>
    <scope>NUCLEOTIDE SEQUENCE [LARGE SCALE GENOMIC DNA]</scope>
    <source>
        <strain evidence="2">ATCC 50983 / TXsc</strain>
    </source>
</reference>
<accession>C5LFK1</accession>
<dbReference type="Proteomes" id="UP000007800">
    <property type="component" value="Unassembled WGS sequence"/>
</dbReference>
<dbReference type="InParanoid" id="C5LFK1"/>
<evidence type="ECO:0000313" key="2">
    <source>
        <dbReference type="Proteomes" id="UP000007800"/>
    </source>
</evidence>
<dbReference type="RefSeq" id="XP_002772675.1">
    <property type="nucleotide sequence ID" value="XM_002772629.1"/>
</dbReference>
<keyword evidence="2" id="KW-1185">Reference proteome</keyword>
<dbReference type="EMBL" id="GG681539">
    <property type="protein sequence ID" value="EER04491.1"/>
    <property type="molecule type" value="Genomic_DNA"/>
</dbReference>
<evidence type="ECO:0000313" key="1">
    <source>
        <dbReference type="EMBL" id="EER04491.1"/>
    </source>
</evidence>
<name>C5LFK1_PERM5</name>
<sequence length="49" mass="5584">MLSRRTLLPESLVIDEKEFIANGFLNRMPVTFNTSCTVEIVAMEHTVTK</sequence>
<protein>
    <submittedName>
        <fullName evidence="1">Uncharacterized protein</fullName>
    </submittedName>
</protein>
<dbReference type="GeneID" id="9037355"/>